<feature type="transmembrane region" description="Helical" evidence="13">
    <location>
        <begin position="12"/>
        <end position="29"/>
    </location>
</feature>
<evidence type="ECO:0000313" key="14">
    <source>
        <dbReference type="EMBL" id="KAF2151923.1"/>
    </source>
</evidence>
<keyword evidence="6 13" id="KW-0328">Glycosyltransferase</keyword>
<proteinExistence type="inferred from homology"/>
<comment type="subcellular location">
    <subcellularLocation>
        <location evidence="1 13">Endoplasmic reticulum membrane</location>
        <topology evidence="1 13">Multi-pass membrane protein</topology>
    </subcellularLocation>
</comment>
<evidence type="ECO:0000256" key="12">
    <source>
        <dbReference type="ARBA" id="ARBA00025399"/>
    </source>
</evidence>
<dbReference type="EMBL" id="ML996087">
    <property type="protein sequence ID" value="KAF2151923.1"/>
    <property type="molecule type" value="Genomic_DNA"/>
</dbReference>
<dbReference type="PANTHER" id="PTHR12886">
    <property type="entry name" value="PIG-M MANNOSYLTRANSFERASE"/>
    <property type="match status" value="1"/>
</dbReference>
<feature type="transmembrane region" description="Helical" evidence="13">
    <location>
        <begin position="86"/>
        <end position="106"/>
    </location>
</feature>
<comment type="caution">
    <text evidence="14">The sequence shown here is derived from an EMBL/GenBank/DDBJ whole genome shotgun (WGS) entry which is preliminary data.</text>
</comment>
<organism evidence="14 15">
    <name type="scientific">Myriangium duriaei CBS 260.36</name>
    <dbReference type="NCBI Taxonomy" id="1168546"/>
    <lineage>
        <taxon>Eukaryota</taxon>
        <taxon>Fungi</taxon>
        <taxon>Dikarya</taxon>
        <taxon>Ascomycota</taxon>
        <taxon>Pezizomycotina</taxon>
        <taxon>Dothideomycetes</taxon>
        <taxon>Dothideomycetidae</taxon>
        <taxon>Myriangiales</taxon>
        <taxon>Myriangiaceae</taxon>
        <taxon>Myriangium</taxon>
    </lineage>
</organism>
<comment type="pathway">
    <text evidence="2 13">Glycolipid biosynthesis; glycosylphosphatidylinositol-anchor biosynthesis.</text>
</comment>
<keyword evidence="8 13" id="KW-0812">Transmembrane</keyword>
<dbReference type="EC" id="2.4.1.-" evidence="13"/>
<keyword evidence="10 13" id="KW-1133">Transmembrane helix</keyword>
<evidence type="ECO:0000256" key="1">
    <source>
        <dbReference type="ARBA" id="ARBA00004477"/>
    </source>
</evidence>
<evidence type="ECO:0000256" key="9">
    <source>
        <dbReference type="ARBA" id="ARBA00022824"/>
    </source>
</evidence>
<dbReference type="GO" id="GO:0051751">
    <property type="term" value="F:alpha-1,4-mannosyltransferase activity"/>
    <property type="evidence" value="ECO:0007669"/>
    <property type="project" value="InterPro"/>
</dbReference>
<keyword evidence="15" id="KW-1185">Reference proteome</keyword>
<evidence type="ECO:0000256" key="7">
    <source>
        <dbReference type="ARBA" id="ARBA00022679"/>
    </source>
</evidence>
<feature type="transmembrane region" description="Helical" evidence="13">
    <location>
        <begin position="162"/>
        <end position="187"/>
    </location>
</feature>
<dbReference type="Pfam" id="PF05007">
    <property type="entry name" value="Mannosyl_trans"/>
    <property type="match status" value="1"/>
</dbReference>
<dbReference type="GO" id="GO:1990529">
    <property type="term" value="C:glycosylphosphatidylinositol-mannosyltransferase I complex"/>
    <property type="evidence" value="ECO:0007669"/>
    <property type="project" value="TreeGrafter"/>
</dbReference>
<evidence type="ECO:0000256" key="6">
    <source>
        <dbReference type="ARBA" id="ARBA00022676"/>
    </source>
</evidence>
<dbReference type="Proteomes" id="UP000799439">
    <property type="component" value="Unassembled WGS sequence"/>
</dbReference>
<dbReference type="GO" id="GO:0006506">
    <property type="term" value="P:GPI anchor biosynthetic process"/>
    <property type="evidence" value="ECO:0007669"/>
    <property type="project" value="UniProtKB-KW"/>
</dbReference>
<name>A0A9P4J3V8_9PEZI</name>
<feature type="transmembrane region" description="Helical" evidence="13">
    <location>
        <begin position="208"/>
        <end position="230"/>
    </location>
</feature>
<dbReference type="PANTHER" id="PTHR12886:SF0">
    <property type="entry name" value="GPI MANNOSYLTRANSFERASE 1"/>
    <property type="match status" value="1"/>
</dbReference>
<dbReference type="GO" id="GO:0005789">
    <property type="term" value="C:endoplasmic reticulum membrane"/>
    <property type="evidence" value="ECO:0007669"/>
    <property type="project" value="UniProtKB-SubCell"/>
</dbReference>
<keyword evidence="5 13" id="KW-0337">GPI-anchor biosynthesis</keyword>
<feature type="transmembrane region" description="Helical" evidence="13">
    <location>
        <begin position="307"/>
        <end position="331"/>
    </location>
</feature>
<dbReference type="InterPro" id="IPR007704">
    <property type="entry name" value="PIG-M"/>
</dbReference>
<evidence type="ECO:0000256" key="5">
    <source>
        <dbReference type="ARBA" id="ARBA00022502"/>
    </source>
</evidence>
<reference evidence="14" key="1">
    <citation type="journal article" date="2020" name="Stud. Mycol.">
        <title>101 Dothideomycetes genomes: a test case for predicting lifestyles and emergence of pathogens.</title>
        <authorList>
            <person name="Haridas S."/>
            <person name="Albert R."/>
            <person name="Binder M."/>
            <person name="Bloem J."/>
            <person name="Labutti K."/>
            <person name="Salamov A."/>
            <person name="Andreopoulos B."/>
            <person name="Baker S."/>
            <person name="Barry K."/>
            <person name="Bills G."/>
            <person name="Bluhm B."/>
            <person name="Cannon C."/>
            <person name="Castanera R."/>
            <person name="Culley D."/>
            <person name="Daum C."/>
            <person name="Ezra D."/>
            <person name="Gonzalez J."/>
            <person name="Henrissat B."/>
            <person name="Kuo A."/>
            <person name="Liang C."/>
            <person name="Lipzen A."/>
            <person name="Lutzoni F."/>
            <person name="Magnuson J."/>
            <person name="Mondo S."/>
            <person name="Nolan M."/>
            <person name="Ohm R."/>
            <person name="Pangilinan J."/>
            <person name="Park H.-J."/>
            <person name="Ramirez L."/>
            <person name="Alfaro M."/>
            <person name="Sun H."/>
            <person name="Tritt A."/>
            <person name="Yoshinaga Y."/>
            <person name="Zwiers L.-H."/>
            <person name="Turgeon B."/>
            <person name="Goodwin S."/>
            <person name="Spatafora J."/>
            <person name="Crous P."/>
            <person name="Grigoriev I."/>
        </authorList>
    </citation>
    <scope>NUCLEOTIDE SEQUENCE</scope>
    <source>
        <strain evidence="14">CBS 260.36</strain>
    </source>
</reference>
<feature type="transmembrane region" description="Helical" evidence="13">
    <location>
        <begin position="138"/>
        <end position="156"/>
    </location>
</feature>
<keyword evidence="9 13" id="KW-0256">Endoplasmic reticulum</keyword>
<dbReference type="OrthoDB" id="1741594at2759"/>
<evidence type="ECO:0000256" key="11">
    <source>
        <dbReference type="ARBA" id="ARBA00023136"/>
    </source>
</evidence>
<feature type="transmembrane region" description="Helical" evidence="13">
    <location>
        <begin position="377"/>
        <end position="396"/>
    </location>
</feature>
<protein>
    <recommendedName>
        <fullName evidence="4 13">GPI mannosyltransferase 1</fullName>
        <ecNumber evidence="13">2.4.1.-</ecNumber>
    </recommendedName>
    <alternativeName>
        <fullName evidence="13">GPI mannosyltransferase I</fullName>
    </alternativeName>
</protein>
<evidence type="ECO:0000256" key="2">
    <source>
        <dbReference type="ARBA" id="ARBA00004687"/>
    </source>
</evidence>
<evidence type="ECO:0000256" key="13">
    <source>
        <dbReference type="RuleBase" id="RU365064"/>
    </source>
</evidence>
<feature type="transmembrane region" description="Helical" evidence="13">
    <location>
        <begin position="343"/>
        <end position="361"/>
    </location>
</feature>
<keyword evidence="7 13" id="KW-0808">Transferase</keyword>
<gene>
    <name evidence="14" type="ORF">K461DRAFT_159063</name>
</gene>
<keyword evidence="11 13" id="KW-0472">Membrane</keyword>
<comment type="similarity">
    <text evidence="3 13">Belongs to the PIGM family.</text>
</comment>
<dbReference type="GO" id="GO:0004376">
    <property type="term" value="F:GPI mannosyltransferase activity"/>
    <property type="evidence" value="ECO:0007669"/>
    <property type="project" value="InterPro"/>
</dbReference>
<accession>A0A9P4J3V8</accession>
<dbReference type="AlphaFoldDB" id="A0A9P4J3V8"/>
<evidence type="ECO:0000256" key="10">
    <source>
        <dbReference type="ARBA" id="ARBA00022989"/>
    </source>
</evidence>
<evidence type="ECO:0000256" key="8">
    <source>
        <dbReference type="ARBA" id="ARBA00022692"/>
    </source>
</evidence>
<evidence type="ECO:0000256" key="4">
    <source>
        <dbReference type="ARBA" id="ARBA00013797"/>
    </source>
</evidence>
<comment type="function">
    <text evidence="12 13">Mannosyltransferase involved in glycosylphosphatidylinositol-anchor biosynthesis. Transfers the first alpha-1,4-mannose to GlcN-acyl-PI during GPI precursor assembly. Required for cell wall integrity.</text>
</comment>
<evidence type="ECO:0000313" key="15">
    <source>
        <dbReference type="Proteomes" id="UP000799439"/>
    </source>
</evidence>
<evidence type="ECO:0000256" key="3">
    <source>
        <dbReference type="ARBA" id="ARBA00011071"/>
    </source>
</evidence>
<sequence length="415" mass="47697">MASSRIWNPRTVTYLAILLRVVLLAWGKYQDTHSPLKYTDIDYLVFTDAAKYLKWGVSPYIRDTYRYTPLLAWVLYPTNYYGFFDFGKWLFASGDILAGLLIYSTLRGSWYGFNVERASKYAAVWVLNPMVANISTRGSSEGLLAVFVVAIVWSALRRNYLVTGLMLGLAVHFKLYPFIYAATLFFWVWSGHRRRPNRILWGLYSDDLIALVGAASSTWGGLNTLMYNIYGDEFFYHSYFYHYVRTDHRHNFSIYNTLLHLQSAVGSDGSLRIPNLSFYPQLYLSLIGMPWAMSGKSLAGTMLAQTFAFVTFNKVCTSQYFLWYMVFLPLYLPDSTFMKRPKLGISCLIAWIVGQAGWLQQGYELEFLGVSTFAPGLWLWTIFFFAVNCIILRIIVSDISERPPAVEVISEKKTN</sequence>